<evidence type="ECO:0000313" key="3">
    <source>
        <dbReference type="WBParaSite" id="PDA_v2.g1619.t1"/>
    </source>
</evidence>
<dbReference type="AlphaFoldDB" id="A0A914PDE4"/>
<feature type="compositionally biased region" description="Basic and acidic residues" evidence="1">
    <location>
        <begin position="1"/>
        <end position="14"/>
    </location>
</feature>
<dbReference type="Proteomes" id="UP000887578">
    <property type="component" value="Unplaced"/>
</dbReference>
<dbReference type="WBParaSite" id="PDA_v2.g1619.t1">
    <property type="protein sequence ID" value="PDA_v2.g1619.t1"/>
    <property type="gene ID" value="PDA_v2.g1619"/>
</dbReference>
<keyword evidence="2" id="KW-1185">Reference proteome</keyword>
<feature type="compositionally biased region" description="Basic and acidic residues" evidence="1">
    <location>
        <begin position="22"/>
        <end position="60"/>
    </location>
</feature>
<reference evidence="3" key="1">
    <citation type="submission" date="2022-11" db="UniProtKB">
        <authorList>
            <consortium name="WormBaseParasite"/>
        </authorList>
    </citation>
    <scope>IDENTIFICATION</scope>
</reference>
<protein>
    <submittedName>
        <fullName evidence="3">Hyaluronan/mRNA-binding protein domain-containing protein</fullName>
    </submittedName>
</protein>
<evidence type="ECO:0000313" key="2">
    <source>
        <dbReference type="Proteomes" id="UP000887578"/>
    </source>
</evidence>
<proteinExistence type="predicted"/>
<feature type="region of interest" description="Disordered" evidence="1">
    <location>
        <begin position="1"/>
        <end position="141"/>
    </location>
</feature>
<feature type="compositionally biased region" description="Basic and acidic residues" evidence="1">
    <location>
        <begin position="77"/>
        <end position="108"/>
    </location>
</feature>
<organism evidence="2 3">
    <name type="scientific">Panagrolaimus davidi</name>
    <dbReference type="NCBI Taxonomy" id="227884"/>
    <lineage>
        <taxon>Eukaryota</taxon>
        <taxon>Metazoa</taxon>
        <taxon>Ecdysozoa</taxon>
        <taxon>Nematoda</taxon>
        <taxon>Chromadorea</taxon>
        <taxon>Rhabditida</taxon>
        <taxon>Tylenchina</taxon>
        <taxon>Panagrolaimomorpha</taxon>
        <taxon>Panagrolaimoidea</taxon>
        <taxon>Panagrolaimidae</taxon>
        <taxon>Panagrolaimus</taxon>
    </lineage>
</organism>
<evidence type="ECO:0000256" key="1">
    <source>
        <dbReference type="SAM" id="MobiDB-lite"/>
    </source>
</evidence>
<accession>A0A914PDE4</accession>
<sequence length="141" mass="15816">MTLQEWKEKNKAVESESFNVRKPNEDKKLNLAPLKKPEDENKDSEEFVVLRREPREKHVDISVSFASADRGFGGNRGNRDGFRGRGRGGDRSDRGDRGDRQERGDRAPRGGGGYRGDRNRGGNNSQFNLVNDQFPALGGGR</sequence>
<name>A0A914PDE4_9BILA</name>